<evidence type="ECO:0000256" key="1">
    <source>
        <dbReference type="ARBA" id="ARBA00009820"/>
    </source>
</evidence>
<dbReference type="Gene3D" id="2.120.10.30">
    <property type="entry name" value="TolB, C-terminal domain"/>
    <property type="match status" value="1"/>
</dbReference>
<dbReference type="Proteomes" id="UP000184074">
    <property type="component" value="Unassembled WGS sequence"/>
</dbReference>
<protein>
    <submittedName>
        <fullName evidence="2">WD40-like Beta Propeller Repeat</fullName>
    </submittedName>
</protein>
<keyword evidence="3" id="KW-1185">Reference proteome</keyword>
<dbReference type="OrthoDB" id="9812921at2"/>
<dbReference type="STRING" id="1508389.SAMN05444003_2744"/>
<evidence type="ECO:0000313" key="3">
    <source>
        <dbReference type="Proteomes" id="UP000184074"/>
    </source>
</evidence>
<evidence type="ECO:0000313" key="2">
    <source>
        <dbReference type="EMBL" id="SHH30855.1"/>
    </source>
</evidence>
<dbReference type="InterPro" id="IPR011042">
    <property type="entry name" value="6-blade_b-propeller_TolB-like"/>
</dbReference>
<gene>
    <name evidence="2" type="ORF">SAMN05444003_2744</name>
</gene>
<dbReference type="AlphaFoldDB" id="A0A1M5RX96"/>
<dbReference type="RefSeq" id="WP_072902013.1">
    <property type="nucleotide sequence ID" value="NZ_FQXB01000005.1"/>
</dbReference>
<dbReference type="InterPro" id="IPR011659">
    <property type="entry name" value="WD40"/>
</dbReference>
<dbReference type="EMBL" id="FQXB01000005">
    <property type="protein sequence ID" value="SHH30855.1"/>
    <property type="molecule type" value="Genomic_DNA"/>
</dbReference>
<dbReference type="PANTHER" id="PTHR36842">
    <property type="entry name" value="PROTEIN TOLB HOMOLOG"/>
    <property type="match status" value="1"/>
</dbReference>
<reference evidence="2 3" key="1">
    <citation type="submission" date="2016-11" db="EMBL/GenBank/DDBJ databases">
        <authorList>
            <person name="Jaros S."/>
            <person name="Januszkiewicz K."/>
            <person name="Wedrychowicz H."/>
        </authorList>
    </citation>
    <scope>NUCLEOTIDE SEQUENCE [LARGE SCALE GENOMIC DNA]</scope>
    <source>
        <strain evidence="2 3">DSM 28715</strain>
    </source>
</reference>
<organism evidence="2 3">
    <name type="scientific">Cognatiyoonia sediminum</name>
    <dbReference type="NCBI Taxonomy" id="1508389"/>
    <lineage>
        <taxon>Bacteria</taxon>
        <taxon>Pseudomonadati</taxon>
        <taxon>Pseudomonadota</taxon>
        <taxon>Alphaproteobacteria</taxon>
        <taxon>Rhodobacterales</taxon>
        <taxon>Paracoccaceae</taxon>
        <taxon>Cognatiyoonia</taxon>
    </lineage>
</organism>
<sequence length="276" mass="29783">MKSELVIHKIADGSEQVIFETDDLIEAPNWSLDGSFLIVNGGGRIFRLDLDNPSQLHLIDTGGISHCNNDHGISPDGTTLVISDSPGRGTSCIYTLPIGGGEPTRVTPNTPSYWHGWSPDGTTLTYCAVRGGNFNIFTIPVEGGEETQLTFGAGHKDGPDYTPDGEWIWFNSDHHGVLPDLFRVRPNGSDLEQMTDDGSVNWFPHPSPDGATVLYLAYPPHVEGHPRGEDVALKLVSPTGGEGKTIAEFHGGQGSINVPCWAPDGTQFAYVRYSKA</sequence>
<dbReference type="Pfam" id="PF07676">
    <property type="entry name" value="PD40"/>
    <property type="match status" value="2"/>
</dbReference>
<dbReference type="PANTHER" id="PTHR36842:SF1">
    <property type="entry name" value="PROTEIN TOLB"/>
    <property type="match status" value="1"/>
</dbReference>
<proteinExistence type="inferred from homology"/>
<accession>A0A1M5RX96</accession>
<comment type="similarity">
    <text evidence="1">Belongs to the TolB family.</text>
</comment>
<dbReference type="SUPFAM" id="SSF69304">
    <property type="entry name" value="Tricorn protease N-terminal domain"/>
    <property type="match status" value="1"/>
</dbReference>
<name>A0A1M5RX96_9RHOB</name>